<evidence type="ECO:0000256" key="6">
    <source>
        <dbReference type="ARBA" id="ARBA00022918"/>
    </source>
</evidence>
<keyword evidence="6" id="KW-0695">RNA-directed DNA polymerase</keyword>
<sequence>MDYTNLNKSCPKDAYLLPCLDQLVDSTTSNEPLTFMDAYSGYNQIRMHLLDEKHTTFYTNNGVCCYKLAKPRVEETLYIYLGVSEIVVNSVLVREEGNLQQLVYYVSKVMLQVEKNYSAIEKWGFALIMAFKKLRLYFMAHTIIVWTDQPLKQVFKCHDASGRMIKWAVELGQFDLDCALRTSIKAQALADFISEATQRVLGAGCVLIPPKRGALEECVTNACEKELPPLVYNMKVEGRYKIRKDRKEMGCEATRDEAHGANGLGPIHFFLTFEWAVGLNRLSPIHFVLAYGWPIGHNGLSSSTVLTRGVTHGA</sequence>
<dbReference type="PANTHER" id="PTHR48475:SF2">
    <property type="entry name" value="RIBONUCLEASE H"/>
    <property type="match status" value="1"/>
</dbReference>
<dbReference type="GO" id="GO:0016787">
    <property type="term" value="F:hydrolase activity"/>
    <property type="evidence" value="ECO:0007669"/>
    <property type="project" value="UniProtKB-KW"/>
</dbReference>
<dbReference type="GO" id="GO:0003964">
    <property type="term" value="F:RNA-directed DNA polymerase activity"/>
    <property type="evidence" value="ECO:0007669"/>
    <property type="project" value="UniProtKB-KW"/>
</dbReference>
<dbReference type="Pfam" id="PF17917">
    <property type="entry name" value="RT_RNaseH"/>
    <property type="match status" value="1"/>
</dbReference>
<protein>
    <recommendedName>
        <fullName evidence="7">Reverse transcriptase RNase H-like domain-containing protein</fullName>
    </recommendedName>
</protein>
<evidence type="ECO:0000256" key="3">
    <source>
        <dbReference type="ARBA" id="ARBA00022722"/>
    </source>
</evidence>
<organism evidence="8 9">
    <name type="scientific">Punica granatum</name>
    <name type="common">Pomegranate</name>
    <dbReference type="NCBI Taxonomy" id="22663"/>
    <lineage>
        <taxon>Eukaryota</taxon>
        <taxon>Viridiplantae</taxon>
        <taxon>Streptophyta</taxon>
        <taxon>Embryophyta</taxon>
        <taxon>Tracheophyta</taxon>
        <taxon>Spermatophyta</taxon>
        <taxon>Magnoliopsida</taxon>
        <taxon>eudicotyledons</taxon>
        <taxon>Gunneridae</taxon>
        <taxon>Pentapetalae</taxon>
        <taxon>rosids</taxon>
        <taxon>malvids</taxon>
        <taxon>Myrtales</taxon>
        <taxon>Lythraceae</taxon>
        <taxon>Punica</taxon>
    </lineage>
</organism>
<keyword evidence="9" id="KW-1185">Reference proteome</keyword>
<dbReference type="Gene3D" id="3.30.70.270">
    <property type="match status" value="1"/>
</dbReference>
<keyword evidence="2" id="KW-0548">Nucleotidyltransferase</keyword>
<dbReference type="InterPro" id="IPR043128">
    <property type="entry name" value="Rev_trsase/Diguanyl_cyclase"/>
</dbReference>
<dbReference type="AlphaFoldDB" id="A0A2I0KWN7"/>
<keyword evidence="3" id="KW-0540">Nuclease</keyword>
<dbReference type="PANTHER" id="PTHR48475">
    <property type="entry name" value="RIBONUCLEASE H"/>
    <property type="match status" value="1"/>
</dbReference>
<dbReference type="Proteomes" id="UP000233551">
    <property type="component" value="Unassembled WGS sequence"/>
</dbReference>
<dbReference type="InterPro" id="IPR043502">
    <property type="entry name" value="DNA/RNA_pol_sf"/>
</dbReference>
<keyword evidence="1" id="KW-0808">Transferase</keyword>
<name>A0A2I0KWN7_PUNGR</name>
<dbReference type="InterPro" id="IPR041373">
    <property type="entry name" value="RT_RNaseH"/>
</dbReference>
<keyword evidence="4" id="KW-0255">Endonuclease</keyword>
<evidence type="ECO:0000256" key="1">
    <source>
        <dbReference type="ARBA" id="ARBA00022679"/>
    </source>
</evidence>
<dbReference type="STRING" id="22663.A0A2I0KWN7"/>
<evidence type="ECO:0000256" key="4">
    <source>
        <dbReference type="ARBA" id="ARBA00022759"/>
    </source>
</evidence>
<evidence type="ECO:0000256" key="5">
    <source>
        <dbReference type="ARBA" id="ARBA00022801"/>
    </source>
</evidence>
<dbReference type="SUPFAM" id="SSF56672">
    <property type="entry name" value="DNA/RNA polymerases"/>
    <property type="match status" value="1"/>
</dbReference>
<reference evidence="8 9" key="1">
    <citation type="submission" date="2017-11" db="EMBL/GenBank/DDBJ databases">
        <title>De-novo sequencing of pomegranate (Punica granatum L.) genome.</title>
        <authorList>
            <person name="Akparov Z."/>
            <person name="Amiraslanov A."/>
            <person name="Hajiyeva S."/>
            <person name="Abbasov M."/>
            <person name="Kaur K."/>
            <person name="Hamwieh A."/>
            <person name="Solovyev V."/>
            <person name="Salamov A."/>
            <person name="Braich B."/>
            <person name="Kosarev P."/>
            <person name="Mahmoud A."/>
            <person name="Hajiyev E."/>
            <person name="Babayeva S."/>
            <person name="Izzatullayeva V."/>
            <person name="Mammadov A."/>
            <person name="Mammadov A."/>
            <person name="Sharifova S."/>
            <person name="Ojaghi J."/>
            <person name="Eynullazada K."/>
            <person name="Bayramov B."/>
            <person name="Abdulazimova A."/>
            <person name="Shahmuradov I."/>
        </authorList>
    </citation>
    <scope>NUCLEOTIDE SEQUENCE [LARGE SCALE GENOMIC DNA]</scope>
    <source>
        <strain evidence="9">cv. AG2017</strain>
        <tissue evidence="8">Leaf</tissue>
    </source>
</reference>
<accession>A0A2I0KWN7</accession>
<feature type="domain" description="Reverse transcriptase RNase H-like" evidence="7">
    <location>
        <begin position="74"/>
        <end position="174"/>
    </location>
</feature>
<dbReference type="EMBL" id="PGOL01000306">
    <property type="protein sequence ID" value="PKI72869.1"/>
    <property type="molecule type" value="Genomic_DNA"/>
</dbReference>
<evidence type="ECO:0000313" key="9">
    <source>
        <dbReference type="Proteomes" id="UP000233551"/>
    </source>
</evidence>
<comment type="caution">
    <text evidence="8">The sequence shown here is derived from an EMBL/GenBank/DDBJ whole genome shotgun (WGS) entry which is preliminary data.</text>
</comment>
<evidence type="ECO:0000259" key="7">
    <source>
        <dbReference type="Pfam" id="PF17917"/>
    </source>
</evidence>
<evidence type="ECO:0000313" key="8">
    <source>
        <dbReference type="EMBL" id="PKI72869.1"/>
    </source>
</evidence>
<evidence type="ECO:0000256" key="2">
    <source>
        <dbReference type="ARBA" id="ARBA00022695"/>
    </source>
</evidence>
<proteinExistence type="predicted"/>
<gene>
    <name evidence="8" type="ORF">CRG98_006737</name>
</gene>
<keyword evidence="5" id="KW-0378">Hydrolase</keyword>
<dbReference type="GO" id="GO:0004519">
    <property type="term" value="F:endonuclease activity"/>
    <property type="evidence" value="ECO:0007669"/>
    <property type="project" value="UniProtKB-KW"/>
</dbReference>